<evidence type="ECO:0000256" key="16">
    <source>
        <dbReference type="RuleBase" id="RU364040"/>
    </source>
</evidence>
<keyword evidence="6 16" id="KW-0378">Hydrolase</keyword>
<evidence type="ECO:0000256" key="2">
    <source>
        <dbReference type="ARBA" id="ARBA00010136"/>
    </source>
</evidence>
<dbReference type="InterPro" id="IPR042097">
    <property type="entry name" value="Aminopeptidase_N-like_N_sf"/>
</dbReference>
<dbReference type="OrthoDB" id="10031169at2759"/>
<dbReference type="InterPro" id="IPR001930">
    <property type="entry name" value="Peptidase_M1"/>
</dbReference>
<comment type="subcellular location">
    <subcellularLocation>
        <location evidence="1">Membrane</location>
        <topology evidence="1">Single-pass type II membrane protein</topology>
    </subcellularLocation>
</comment>
<keyword evidence="5 14" id="KW-0479">Metal-binding</keyword>
<organism evidence="20 21">
    <name type="scientific">Pomacea canaliculata</name>
    <name type="common">Golden apple snail</name>
    <dbReference type="NCBI Taxonomy" id="400727"/>
    <lineage>
        <taxon>Eukaryota</taxon>
        <taxon>Metazoa</taxon>
        <taxon>Spiralia</taxon>
        <taxon>Lophotrochozoa</taxon>
        <taxon>Mollusca</taxon>
        <taxon>Gastropoda</taxon>
        <taxon>Caenogastropoda</taxon>
        <taxon>Architaenioglossa</taxon>
        <taxon>Ampullarioidea</taxon>
        <taxon>Ampullariidae</taxon>
        <taxon>Pomacea</taxon>
    </lineage>
</organism>
<evidence type="ECO:0000313" key="20">
    <source>
        <dbReference type="EMBL" id="PVD36186.1"/>
    </source>
</evidence>
<dbReference type="Gene3D" id="2.60.40.1730">
    <property type="entry name" value="tricorn interacting facor f3 domain"/>
    <property type="match status" value="1"/>
</dbReference>
<evidence type="ECO:0000256" key="1">
    <source>
        <dbReference type="ARBA" id="ARBA00004606"/>
    </source>
</evidence>
<dbReference type="PANTHER" id="PTHR11533:SF299">
    <property type="entry name" value="AMINOPEPTIDASE"/>
    <property type="match status" value="1"/>
</dbReference>
<evidence type="ECO:0000256" key="4">
    <source>
        <dbReference type="ARBA" id="ARBA00022692"/>
    </source>
</evidence>
<dbReference type="PANTHER" id="PTHR11533">
    <property type="entry name" value="PROTEASE M1 ZINC METALLOPROTEASE"/>
    <property type="match status" value="1"/>
</dbReference>
<evidence type="ECO:0000259" key="18">
    <source>
        <dbReference type="Pfam" id="PF11838"/>
    </source>
</evidence>
<dbReference type="GO" id="GO:0043171">
    <property type="term" value="P:peptide catabolic process"/>
    <property type="evidence" value="ECO:0007669"/>
    <property type="project" value="TreeGrafter"/>
</dbReference>
<dbReference type="InterPro" id="IPR034016">
    <property type="entry name" value="M1_APN-typ"/>
</dbReference>
<evidence type="ECO:0000259" key="19">
    <source>
        <dbReference type="Pfam" id="PF17900"/>
    </source>
</evidence>
<evidence type="ECO:0000256" key="14">
    <source>
        <dbReference type="PIRSR" id="PIRSR634016-3"/>
    </source>
</evidence>
<evidence type="ECO:0000256" key="7">
    <source>
        <dbReference type="ARBA" id="ARBA00022833"/>
    </source>
</evidence>
<keyword evidence="7 14" id="KW-0862">Zinc</keyword>
<feature type="binding site" evidence="14">
    <location>
        <position position="418"/>
    </location>
    <ligand>
        <name>Zn(2+)</name>
        <dbReference type="ChEBI" id="CHEBI:29105"/>
        <note>catalytic</note>
    </ligand>
</feature>
<dbReference type="InterPro" id="IPR027268">
    <property type="entry name" value="Peptidase_M4/M1_CTD_sf"/>
</dbReference>
<dbReference type="FunFam" id="2.60.40.1730:FF:000001">
    <property type="entry name" value="Leucyl-cystinyl aminopeptidase"/>
    <property type="match status" value="1"/>
</dbReference>
<dbReference type="EC" id="3.4.11.-" evidence="16"/>
<evidence type="ECO:0000256" key="10">
    <source>
        <dbReference type="ARBA" id="ARBA00023049"/>
    </source>
</evidence>
<evidence type="ECO:0000256" key="12">
    <source>
        <dbReference type="ARBA" id="ARBA00023180"/>
    </source>
</evidence>
<dbReference type="AlphaFoldDB" id="A0A2T7PRY7"/>
<feature type="domain" description="Aminopeptidase N-like N-terminal" evidence="19">
    <location>
        <begin position="124"/>
        <end position="307"/>
    </location>
</feature>
<evidence type="ECO:0000259" key="17">
    <source>
        <dbReference type="Pfam" id="PF01433"/>
    </source>
</evidence>
<evidence type="ECO:0000256" key="5">
    <source>
        <dbReference type="ARBA" id="ARBA00022723"/>
    </source>
</evidence>
<keyword evidence="16" id="KW-0031">Aminopeptidase</keyword>
<dbReference type="GO" id="GO:0006508">
    <property type="term" value="P:proteolysis"/>
    <property type="evidence" value="ECO:0007669"/>
    <property type="project" value="UniProtKB-KW"/>
</dbReference>
<accession>A0A2T7PRY7</accession>
<dbReference type="GO" id="GO:0005737">
    <property type="term" value="C:cytoplasm"/>
    <property type="evidence" value="ECO:0007669"/>
    <property type="project" value="TreeGrafter"/>
</dbReference>
<keyword evidence="9 16" id="KW-1133">Transmembrane helix</keyword>
<sequence>MKITTKYPEGPEESPLMDLRLEGEKILNKKAVYEPSSTQRCQQLVCSRRWAVSIFAGMGFFALLIASIAAFARPSVSCQTGSNIPALLETASPSATSAKSSILLATNGQPFPWKDIRLPRNIIPDHYHIFIHPNLSQSHFSGNVNIFALVVSATDFIVFHVKDLNITDVKVLRGEVEVEKKTLLENKQHEQIYLKLSDSLAKGTKIKIIVHFEGTLENKLAGFYKSSYKTSKGEIRNIATTHFEPTDARAAFPCFDEPDMKANFSMTLIREKHHIALFNMPLLTTTTYKNDLMQDDFETSVQMSTYLVAFIICDFKNVSSVTQQNVLVRVFAPEEQIHMAQYALQVAVKVLDYYTSFFDVPYPLPKQDMVAIPDFGAGAMENWGLITYRMTSILYDPLQTSASGKQWIATVVAHELAHQWFGNIVTMEWWDDLWLNEGFASFMEYIGVNIADADFHMEEQFVSDSLQNALFLDSFTSSHPIQAQVKNPAEINEIFDKISYDKGACLIRMLQSVVGKDQFQRGLSTYLKSHAYGNARTADLWDAIQSVSSMSDGLTVAQMMDTWTMQMGYPVISVSSAPGSGNLTLRQNRFLLGCQLCNQDSNNISPFNYTWIVPFQYITSASPDKPRLVWINEREVSVPYPRDVLWIKGNYRSLGLYRVNYEETMWKKIIEQLMQQAEVFSPEDRAGLLDDAFALARTGQLKYSILFELLAYLKHETHLVPWETIISAYSFIKNRMYLTDEYPILQAYMLDLVSGHLSNMGWEEKNGHLDQLLQERLLSFATQLDHRPTIDAARQKFNAWMENSTSIQSNLRTLAYKTGVKYGDDKAWQYVWQKYLSSTIPTEKRQMMQALANTMDPRRLQLFLRDSLNKEKIRTQDVDTIIRGVANNKAGHMFSWHFVQQNWDTLYQRYGEQSFMFGNIIKGVVEPFNTQYDYENVQHVFANHQLGSGRMALKQALETVQTHIEWTARYQQDLSKWLNEYSTRT</sequence>
<dbReference type="Pfam" id="PF11838">
    <property type="entry name" value="ERAP1_C"/>
    <property type="match status" value="1"/>
</dbReference>
<dbReference type="GO" id="GO:0016020">
    <property type="term" value="C:membrane"/>
    <property type="evidence" value="ECO:0007669"/>
    <property type="project" value="UniProtKB-SubCell"/>
</dbReference>
<dbReference type="GO" id="GO:0005615">
    <property type="term" value="C:extracellular space"/>
    <property type="evidence" value="ECO:0007669"/>
    <property type="project" value="TreeGrafter"/>
</dbReference>
<dbReference type="GO" id="GO:0008270">
    <property type="term" value="F:zinc ion binding"/>
    <property type="evidence" value="ECO:0007669"/>
    <property type="project" value="UniProtKB-UniRule"/>
</dbReference>
<evidence type="ECO:0000256" key="15">
    <source>
        <dbReference type="PIRSR" id="PIRSR634016-4"/>
    </source>
</evidence>
<comment type="caution">
    <text evidence="20">The sequence shown here is derived from an EMBL/GenBank/DDBJ whole genome shotgun (WGS) entry which is preliminary data.</text>
</comment>
<dbReference type="PRINTS" id="PR00756">
    <property type="entry name" value="ALADIPTASE"/>
</dbReference>
<dbReference type="Gene3D" id="1.25.50.20">
    <property type="match status" value="1"/>
</dbReference>
<dbReference type="SUPFAM" id="SSF55486">
    <property type="entry name" value="Metalloproteases ('zincins'), catalytic domain"/>
    <property type="match status" value="1"/>
</dbReference>
<dbReference type="InterPro" id="IPR014782">
    <property type="entry name" value="Peptidase_M1_dom"/>
</dbReference>
<feature type="domain" description="Peptidase M1 membrane alanine aminopeptidase" evidence="17">
    <location>
        <begin position="342"/>
        <end position="563"/>
    </location>
</feature>
<comment type="similarity">
    <text evidence="2 16">Belongs to the peptidase M1 family.</text>
</comment>
<dbReference type="Pfam" id="PF01433">
    <property type="entry name" value="Peptidase_M1"/>
    <property type="match status" value="1"/>
</dbReference>
<feature type="site" description="Transition state stabilizer" evidence="15">
    <location>
        <position position="500"/>
    </location>
</feature>
<protein>
    <recommendedName>
        <fullName evidence="16">Aminopeptidase</fullName>
        <ecNumber evidence="16">3.4.11.-</ecNumber>
    </recommendedName>
</protein>
<evidence type="ECO:0000256" key="6">
    <source>
        <dbReference type="ARBA" id="ARBA00022801"/>
    </source>
</evidence>
<evidence type="ECO:0000313" key="21">
    <source>
        <dbReference type="Proteomes" id="UP000245119"/>
    </source>
</evidence>
<evidence type="ECO:0000256" key="9">
    <source>
        <dbReference type="ARBA" id="ARBA00022989"/>
    </source>
</evidence>
<keyword evidence="4 16" id="KW-0812">Transmembrane</keyword>
<dbReference type="OMA" id="NGVCIRN"/>
<feature type="active site" description="Proton acceptor" evidence="13">
    <location>
        <position position="415"/>
    </location>
</feature>
<dbReference type="GO" id="GO:0042277">
    <property type="term" value="F:peptide binding"/>
    <property type="evidence" value="ECO:0007669"/>
    <property type="project" value="TreeGrafter"/>
</dbReference>
<dbReference type="Proteomes" id="UP000245119">
    <property type="component" value="Linkage Group LG2"/>
</dbReference>
<evidence type="ECO:0000256" key="11">
    <source>
        <dbReference type="ARBA" id="ARBA00023136"/>
    </source>
</evidence>
<keyword evidence="8" id="KW-0735">Signal-anchor</keyword>
<keyword evidence="11 16" id="KW-0472">Membrane</keyword>
<keyword evidence="12" id="KW-0325">Glycoprotein</keyword>
<name>A0A2T7PRY7_POMCA</name>
<dbReference type="SUPFAM" id="SSF63737">
    <property type="entry name" value="Leukotriene A4 hydrolase N-terminal domain"/>
    <property type="match status" value="1"/>
</dbReference>
<dbReference type="GO" id="GO:0070006">
    <property type="term" value="F:metalloaminopeptidase activity"/>
    <property type="evidence" value="ECO:0007669"/>
    <property type="project" value="TreeGrafter"/>
</dbReference>
<feature type="binding site" evidence="14">
    <location>
        <position position="437"/>
    </location>
    <ligand>
        <name>Zn(2+)</name>
        <dbReference type="ChEBI" id="CHEBI:29105"/>
        <note>catalytic</note>
    </ligand>
</feature>
<dbReference type="FunFam" id="1.25.50.20:FF:000005">
    <property type="entry name" value="Aminopeptidase N-like protein"/>
    <property type="match status" value="1"/>
</dbReference>
<dbReference type="CDD" id="cd09601">
    <property type="entry name" value="M1_APN-Q_like"/>
    <property type="match status" value="1"/>
</dbReference>
<dbReference type="Gene3D" id="1.10.390.10">
    <property type="entry name" value="Neutral Protease Domain 2"/>
    <property type="match status" value="1"/>
</dbReference>
<comment type="cofactor">
    <cofactor evidence="14 16">
        <name>Zn(2+)</name>
        <dbReference type="ChEBI" id="CHEBI:29105"/>
    </cofactor>
    <text evidence="14 16">Binds 1 zinc ion per subunit.</text>
</comment>
<keyword evidence="3 16" id="KW-0645">Protease</keyword>
<feature type="binding site" evidence="14">
    <location>
        <position position="414"/>
    </location>
    <ligand>
        <name>Zn(2+)</name>
        <dbReference type="ChEBI" id="CHEBI:29105"/>
        <note>catalytic</note>
    </ligand>
</feature>
<feature type="transmembrane region" description="Helical" evidence="16">
    <location>
        <begin position="50"/>
        <end position="72"/>
    </location>
</feature>
<dbReference type="FunFam" id="1.10.390.10:FF:000016">
    <property type="entry name" value="Glutamyl aminopeptidase"/>
    <property type="match status" value="1"/>
</dbReference>
<feature type="domain" description="ERAP1-like C-terminal" evidence="18">
    <location>
        <begin position="646"/>
        <end position="961"/>
    </location>
</feature>
<reference evidence="20 21" key="1">
    <citation type="submission" date="2018-04" db="EMBL/GenBank/DDBJ databases">
        <title>The genome of golden apple snail Pomacea canaliculata provides insight into stress tolerance and invasive adaptation.</title>
        <authorList>
            <person name="Liu C."/>
            <person name="Liu B."/>
            <person name="Ren Y."/>
            <person name="Zhang Y."/>
            <person name="Wang H."/>
            <person name="Li S."/>
            <person name="Jiang F."/>
            <person name="Yin L."/>
            <person name="Zhang G."/>
            <person name="Qian W."/>
            <person name="Fan W."/>
        </authorList>
    </citation>
    <scope>NUCLEOTIDE SEQUENCE [LARGE SCALE GENOMIC DNA]</scope>
    <source>
        <strain evidence="20">SZHN2017</strain>
        <tissue evidence="20">Muscle</tissue>
    </source>
</reference>
<dbReference type="Pfam" id="PF17900">
    <property type="entry name" value="Peptidase_M1_N"/>
    <property type="match status" value="1"/>
</dbReference>
<dbReference type="InterPro" id="IPR045357">
    <property type="entry name" value="Aminopeptidase_N-like_N"/>
</dbReference>
<evidence type="ECO:0000256" key="13">
    <source>
        <dbReference type="PIRSR" id="PIRSR634016-1"/>
    </source>
</evidence>
<gene>
    <name evidence="20" type="ORF">C0Q70_03161</name>
</gene>
<dbReference type="InterPro" id="IPR050344">
    <property type="entry name" value="Peptidase_M1_aminopeptidases"/>
</dbReference>
<dbReference type="EMBL" id="PZQS01000002">
    <property type="protein sequence ID" value="PVD36186.1"/>
    <property type="molecule type" value="Genomic_DNA"/>
</dbReference>
<proteinExistence type="inferred from homology"/>
<keyword evidence="21" id="KW-1185">Reference proteome</keyword>
<keyword evidence="10 16" id="KW-0482">Metalloprotease</keyword>
<dbReference type="Gene3D" id="2.60.40.1910">
    <property type="match status" value="1"/>
</dbReference>
<dbReference type="InterPro" id="IPR024571">
    <property type="entry name" value="ERAP1-like_C_dom"/>
</dbReference>
<evidence type="ECO:0000256" key="8">
    <source>
        <dbReference type="ARBA" id="ARBA00022968"/>
    </source>
</evidence>
<evidence type="ECO:0000256" key="3">
    <source>
        <dbReference type="ARBA" id="ARBA00022670"/>
    </source>
</evidence>